<name>A0AAP0PNZ8_9MAGN</name>
<proteinExistence type="predicted"/>
<reference evidence="1 2" key="1">
    <citation type="submission" date="2024-01" db="EMBL/GenBank/DDBJ databases">
        <title>Genome assemblies of Stephania.</title>
        <authorList>
            <person name="Yang L."/>
        </authorList>
    </citation>
    <scope>NUCLEOTIDE SEQUENCE [LARGE SCALE GENOMIC DNA]</scope>
    <source>
        <strain evidence="1">YNDBR</strain>
        <tissue evidence="1">Leaf</tissue>
    </source>
</reference>
<gene>
    <name evidence="1" type="ORF">Syun_009381</name>
</gene>
<dbReference type="Proteomes" id="UP001420932">
    <property type="component" value="Unassembled WGS sequence"/>
</dbReference>
<protein>
    <submittedName>
        <fullName evidence="1">Uncharacterized protein</fullName>
    </submittedName>
</protein>
<comment type="caution">
    <text evidence="1">The sequence shown here is derived from an EMBL/GenBank/DDBJ whole genome shotgun (WGS) entry which is preliminary data.</text>
</comment>
<dbReference type="AlphaFoldDB" id="A0AAP0PNZ8"/>
<sequence length="64" mass="7791">MKRLRNEFMNLKQGADESVMNCRERYDYLRQFVGDLVKEDVDDVYHFGDGLRLDSYFDQFRNCK</sequence>
<dbReference type="EMBL" id="JBBNAF010000004">
    <property type="protein sequence ID" value="KAK9151072.1"/>
    <property type="molecule type" value="Genomic_DNA"/>
</dbReference>
<keyword evidence="2" id="KW-1185">Reference proteome</keyword>
<accession>A0AAP0PNZ8</accession>
<organism evidence="1 2">
    <name type="scientific">Stephania yunnanensis</name>
    <dbReference type="NCBI Taxonomy" id="152371"/>
    <lineage>
        <taxon>Eukaryota</taxon>
        <taxon>Viridiplantae</taxon>
        <taxon>Streptophyta</taxon>
        <taxon>Embryophyta</taxon>
        <taxon>Tracheophyta</taxon>
        <taxon>Spermatophyta</taxon>
        <taxon>Magnoliopsida</taxon>
        <taxon>Ranunculales</taxon>
        <taxon>Menispermaceae</taxon>
        <taxon>Menispermoideae</taxon>
        <taxon>Cissampelideae</taxon>
        <taxon>Stephania</taxon>
    </lineage>
</organism>
<evidence type="ECO:0000313" key="2">
    <source>
        <dbReference type="Proteomes" id="UP001420932"/>
    </source>
</evidence>
<evidence type="ECO:0000313" key="1">
    <source>
        <dbReference type="EMBL" id="KAK9151072.1"/>
    </source>
</evidence>